<dbReference type="HOGENOM" id="CLU_2598037_0_0_6"/>
<protein>
    <submittedName>
        <fullName evidence="1">Uncharacterized protein</fullName>
    </submittedName>
</protein>
<name>B7J6H0_ACIF2</name>
<dbReference type="AlphaFoldDB" id="B7J6H0"/>
<dbReference type="PaxDb" id="243159-AFE_2409"/>
<organism evidence="1 2">
    <name type="scientific">Acidithiobacillus ferrooxidans (strain ATCC 23270 / DSM 14882 / CIP 104768 / NCIMB 8455)</name>
    <name type="common">Ferrobacillus ferrooxidans (strain ATCC 23270)</name>
    <dbReference type="NCBI Taxonomy" id="243159"/>
    <lineage>
        <taxon>Bacteria</taxon>
        <taxon>Pseudomonadati</taxon>
        <taxon>Pseudomonadota</taxon>
        <taxon>Acidithiobacillia</taxon>
        <taxon>Acidithiobacillales</taxon>
        <taxon>Acidithiobacillaceae</taxon>
        <taxon>Acidithiobacillus</taxon>
    </lineage>
</organism>
<dbReference type="Proteomes" id="UP000001362">
    <property type="component" value="Chromosome"/>
</dbReference>
<keyword evidence="2" id="KW-1185">Reference proteome</keyword>
<gene>
    <name evidence="1" type="ordered locus">AFE_2409</name>
</gene>
<reference evidence="1 2" key="1">
    <citation type="journal article" date="2008" name="BMC Genomics">
        <title>Acidithiobacillus ferrooxidans metabolism: from genome sequence to industrial applications.</title>
        <authorList>
            <person name="Valdes J."/>
            <person name="Pedroso I."/>
            <person name="Quatrini R."/>
            <person name="Dodson R.J."/>
            <person name="Tettelin H."/>
            <person name="Blake R.II."/>
            <person name="Eisen J.A."/>
            <person name="Holmes D.S."/>
        </authorList>
    </citation>
    <scope>NUCLEOTIDE SEQUENCE [LARGE SCALE GENOMIC DNA]</scope>
    <source>
        <strain evidence="2">ATCC 23270 / DSM 14882 / CIP 104768 / NCIMB 8455</strain>
    </source>
</reference>
<dbReference type="EMBL" id="CP001219">
    <property type="protein sequence ID" value="ACK79779.1"/>
    <property type="molecule type" value="Genomic_DNA"/>
</dbReference>
<evidence type="ECO:0000313" key="1">
    <source>
        <dbReference type="EMBL" id="ACK79779.1"/>
    </source>
</evidence>
<dbReference type="eggNOG" id="COG3677">
    <property type="taxonomic scope" value="Bacteria"/>
</dbReference>
<proteinExistence type="predicted"/>
<sequence>MVGVFDSVISCCLHNDPAKKTSEAIMLILLVDKPPMIAYSWPMDERGFPTALPEFQRVFPDEAACASYLESLRWPKGFI</sequence>
<accession>B7J6H0</accession>
<evidence type="ECO:0000313" key="2">
    <source>
        <dbReference type="Proteomes" id="UP000001362"/>
    </source>
</evidence>
<dbReference type="KEGG" id="afr:AFE_2409"/>